<feature type="domain" description="Rab3GAP catalytic subunit C-terminal" evidence="1">
    <location>
        <begin position="29"/>
        <end position="217"/>
    </location>
</feature>
<dbReference type="PANTHER" id="PTHR21422:SF9">
    <property type="entry name" value="RAB3 GTPASE-ACTIVATING PROTEIN CATALYTIC SUBUNIT"/>
    <property type="match status" value="1"/>
</dbReference>
<dbReference type="PANTHER" id="PTHR21422">
    <property type="entry name" value="RAB3 GTPASE-ACTIVATING PROTEIN CATALYTIC SUBUNIT"/>
    <property type="match status" value="1"/>
</dbReference>
<feature type="non-terminal residue" evidence="2">
    <location>
        <position position="217"/>
    </location>
</feature>
<dbReference type="AlphaFoldDB" id="A0A1B6F3A8"/>
<gene>
    <name evidence="2" type="ORF">g.23500</name>
</gene>
<feature type="non-terminal residue" evidence="2">
    <location>
        <position position="1"/>
    </location>
</feature>
<reference evidence="2" key="1">
    <citation type="submission" date="2015-11" db="EMBL/GenBank/DDBJ databases">
        <title>De novo transcriptome assembly of four potential Pierce s Disease insect vectors from Arizona vineyards.</title>
        <authorList>
            <person name="Tassone E.E."/>
        </authorList>
    </citation>
    <scope>NUCLEOTIDE SEQUENCE</scope>
</reference>
<dbReference type="EMBL" id="GECZ01025017">
    <property type="protein sequence ID" value="JAS44752.1"/>
    <property type="molecule type" value="Transcribed_RNA"/>
</dbReference>
<organism evidence="2">
    <name type="scientific">Cuerna arida</name>
    <dbReference type="NCBI Taxonomy" id="1464854"/>
    <lineage>
        <taxon>Eukaryota</taxon>
        <taxon>Metazoa</taxon>
        <taxon>Ecdysozoa</taxon>
        <taxon>Arthropoda</taxon>
        <taxon>Hexapoda</taxon>
        <taxon>Insecta</taxon>
        <taxon>Pterygota</taxon>
        <taxon>Neoptera</taxon>
        <taxon>Paraneoptera</taxon>
        <taxon>Hemiptera</taxon>
        <taxon>Auchenorrhyncha</taxon>
        <taxon>Membracoidea</taxon>
        <taxon>Cicadellidae</taxon>
        <taxon>Cicadellinae</taxon>
        <taxon>Proconiini</taxon>
        <taxon>Cuerna</taxon>
    </lineage>
</organism>
<evidence type="ECO:0000313" key="2">
    <source>
        <dbReference type="EMBL" id="JAS44752.1"/>
    </source>
</evidence>
<dbReference type="InterPro" id="IPR045700">
    <property type="entry name" value="Rab3GAP1"/>
</dbReference>
<name>A0A1B6F3A8_9HEMI</name>
<accession>A0A1B6F3A8</accession>
<dbReference type="Pfam" id="PF19533">
    <property type="entry name" value="Rab3-GAP_cat_C"/>
    <property type="match status" value="1"/>
</dbReference>
<evidence type="ECO:0000259" key="1">
    <source>
        <dbReference type="Pfam" id="PF19533"/>
    </source>
</evidence>
<dbReference type="GO" id="GO:0005096">
    <property type="term" value="F:GTPase activator activity"/>
    <property type="evidence" value="ECO:0007669"/>
    <property type="project" value="InterPro"/>
</dbReference>
<protein>
    <recommendedName>
        <fullName evidence="1">Rab3GAP catalytic subunit C-terminal domain-containing protein</fullName>
    </recommendedName>
</protein>
<proteinExistence type="predicted"/>
<dbReference type="InterPro" id="IPR045698">
    <property type="entry name" value="Rab3GAP1_C"/>
</dbReference>
<sequence length="217" mass="23756">FDDTREAEKVLHYLEAKQPREVALMLVSTLTHAAVATLAHHAAPIEVPGLEPAVRHIAGKAELLSRAPITDMRRYEELAMELAWAECVVAQVASLEHKLCPGAGQTQEMRKFLAALVTQPEALVPGGPRGDIAARIRAMFSEAHKASQMISDSDPSSHITTEPWSPILSSVFPPASEREFILRVSAPRPAPTSLVTPHRLSVRLRKDEFIMAGCFSQ</sequence>